<name>A0A0E9TGH3_ANGAN</name>
<sequence length="12" mass="1335">MHMCLTMAPAKT</sequence>
<organism evidence="1">
    <name type="scientific">Anguilla anguilla</name>
    <name type="common">European freshwater eel</name>
    <name type="synonym">Muraena anguilla</name>
    <dbReference type="NCBI Taxonomy" id="7936"/>
    <lineage>
        <taxon>Eukaryota</taxon>
        <taxon>Metazoa</taxon>
        <taxon>Chordata</taxon>
        <taxon>Craniata</taxon>
        <taxon>Vertebrata</taxon>
        <taxon>Euteleostomi</taxon>
        <taxon>Actinopterygii</taxon>
        <taxon>Neopterygii</taxon>
        <taxon>Teleostei</taxon>
        <taxon>Anguilliformes</taxon>
        <taxon>Anguillidae</taxon>
        <taxon>Anguilla</taxon>
    </lineage>
</organism>
<evidence type="ECO:0000313" key="1">
    <source>
        <dbReference type="EMBL" id="JAH52010.1"/>
    </source>
</evidence>
<reference evidence="1" key="2">
    <citation type="journal article" date="2015" name="Fish Shellfish Immunol.">
        <title>Early steps in the European eel (Anguilla anguilla)-Vibrio vulnificus interaction in the gills: Role of the RtxA13 toxin.</title>
        <authorList>
            <person name="Callol A."/>
            <person name="Pajuelo D."/>
            <person name="Ebbesson L."/>
            <person name="Teles M."/>
            <person name="MacKenzie S."/>
            <person name="Amaro C."/>
        </authorList>
    </citation>
    <scope>NUCLEOTIDE SEQUENCE</scope>
</reference>
<proteinExistence type="predicted"/>
<accession>A0A0E9TGH3</accession>
<reference evidence="1" key="1">
    <citation type="submission" date="2014-11" db="EMBL/GenBank/DDBJ databases">
        <authorList>
            <person name="Amaro Gonzalez C."/>
        </authorList>
    </citation>
    <scope>NUCLEOTIDE SEQUENCE</scope>
</reference>
<dbReference type="EMBL" id="GBXM01056567">
    <property type="protein sequence ID" value="JAH52010.1"/>
    <property type="molecule type" value="Transcribed_RNA"/>
</dbReference>
<protein>
    <submittedName>
        <fullName evidence="1">Uncharacterized protein</fullName>
    </submittedName>
</protein>